<feature type="region of interest" description="Disordered" evidence="1">
    <location>
        <begin position="47"/>
        <end position="66"/>
    </location>
</feature>
<dbReference type="Proteomes" id="UP001497600">
    <property type="component" value="Chromosome B"/>
</dbReference>
<feature type="compositionally biased region" description="Polar residues" evidence="1">
    <location>
        <begin position="1"/>
        <end position="10"/>
    </location>
</feature>
<reference evidence="2 3" key="1">
    <citation type="submission" date="2024-01" db="EMBL/GenBank/DDBJ databases">
        <authorList>
            <consortium name="Genoscope - CEA"/>
            <person name="William W."/>
        </authorList>
    </citation>
    <scope>NUCLEOTIDE SEQUENCE [LARGE SCALE GENOMIC DNA]</scope>
    <source>
        <strain evidence="2 3">29B2s-10</strain>
    </source>
</reference>
<protein>
    <recommendedName>
        <fullName evidence="4">Magnesium transporter</fullName>
    </recommendedName>
</protein>
<keyword evidence="3" id="KW-1185">Reference proteome</keyword>
<sequence>MSQYKKSTPNGIGAERPSTPGKSQIGASSLRKLLSSHSSIYNALNNPDLDGPVSTSPDLIGSPRFSPDLQFSMTSWQSIGDRNQATNRSGSPSVTAAKRPTTASILSSVSSEDSRIEPDDNCDSTIVIPYPKKVMVFETDEEEDDDETLGGPVHKKISPIVPISPSIPNFKLNQDSFVMPRMTVSDNYTVKMRKHSRSQKNSIRENEKQTSFLKIVVLSSSAYEVETVQLVDNLRKNVASYSHRLCFSQISLQKSPLDVDDEEHIRDSNLIFLVNDGSFVLVDCLSKIFPPGDNETSSSLDDLLPKLTIINMITVNYFVNLFELINSVQPYQIWKISSLSNELLNKNIKEFVELELNGPENGKDSEQSSLSLTFLNSSRSRTVYSSLISSKRPDYKRIEKKFKTELQLSASNLNDVDPLSISAKCNYVNIVTSLVNSISPVNNGVVSGKVWILCSFALGVGLGISIANGAATIIGLSVCNTLSSPWILVQPKQPEQLLPMRVGSVSGISSSPIIDSIKTLGDNIYISSTEVLRNFAAVVSDTALPASLTDLHNLFTLSTEYLRSFNYTILECVSGGLEKVVGLITYINF</sequence>
<feature type="region of interest" description="Disordered" evidence="1">
    <location>
        <begin position="1"/>
        <end position="29"/>
    </location>
</feature>
<organism evidence="2 3">
    <name type="scientific">[Candida] anglica</name>
    <dbReference type="NCBI Taxonomy" id="148631"/>
    <lineage>
        <taxon>Eukaryota</taxon>
        <taxon>Fungi</taxon>
        <taxon>Dikarya</taxon>
        <taxon>Ascomycota</taxon>
        <taxon>Saccharomycotina</taxon>
        <taxon>Pichiomycetes</taxon>
        <taxon>Debaryomycetaceae</taxon>
        <taxon>Kurtzmaniella</taxon>
    </lineage>
</organism>
<evidence type="ECO:0000313" key="2">
    <source>
        <dbReference type="EMBL" id="CAK7896632.1"/>
    </source>
</evidence>
<evidence type="ECO:0008006" key="4">
    <source>
        <dbReference type="Google" id="ProtNLM"/>
    </source>
</evidence>
<accession>A0ABP0E7N0</accession>
<feature type="region of interest" description="Disordered" evidence="1">
    <location>
        <begin position="81"/>
        <end position="102"/>
    </location>
</feature>
<proteinExistence type="predicted"/>
<evidence type="ECO:0000313" key="3">
    <source>
        <dbReference type="Proteomes" id="UP001497600"/>
    </source>
</evidence>
<gene>
    <name evidence="2" type="ORF">CAAN4_B05952</name>
</gene>
<dbReference type="EMBL" id="OZ004254">
    <property type="protein sequence ID" value="CAK7896632.1"/>
    <property type="molecule type" value="Genomic_DNA"/>
</dbReference>
<name>A0ABP0E7N0_9ASCO</name>
<evidence type="ECO:0000256" key="1">
    <source>
        <dbReference type="SAM" id="MobiDB-lite"/>
    </source>
</evidence>
<feature type="compositionally biased region" description="Polar residues" evidence="1">
    <location>
        <begin position="81"/>
        <end position="94"/>
    </location>
</feature>